<accession>A0A165VWA8</accession>
<gene>
    <name evidence="1" type="ORF">NEOLEDRAFT_1127251</name>
</gene>
<keyword evidence="2" id="KW-1185">Reference proteome</keyword>
<dbReference type="EMBL" id="KV425552">
    <property type="protein sequence ID" value="KZT30295.1"/>
    <property type="molecule type" value="Genomic_DNA"/>
</dbReference>
<dbReference type="Proteomes" id="UP000076761">
    <property type="component" value="Unassembled WGS sequence"/>
</dbReference>
<reference evidence="1 2" key="1">
    <citation type="journal article" date="2016" name="Mol. Biol. Evol.">
        <title>Comparative Genomics of Early-Diverging Mushroom-Forming Fungi Provides Insights into the Origins of Lignocellulose Decay Capabilities.</title>
        <authorList>
            <person name="Nagy L.G."/>
            <person name="Riley R."/>
            <person name="Tritt A."/>
            <person name="Adam C."/>
            <person name="Daum C."/>
            <person name="Floudas D."/>
            <person name="Sun H."/>
            <person name="Yadav J.S."/>
            <person name="Pangilinan J."/>
            <person name="Larsson K.H."/>
            <person name="Matsuura K."/>
            <person name="Barry K."/>
            <person name="Labutti K."/>
            <person name="Kuo R."/>
            <person name="Ohm R.A."/>
            <person name="Bhattacharya S.S."/>
            <person name="Shirouzu T."/>
            <person name="Yoshinaga Y."/>
            <person name="Martin F.M."/>
            <person name="Grigoriev I.V."/>
            <person name="Hibbett D.S."/>
        </authorList>
    </citation>
    <scope>NUCLEOTIDE SEQUENCE [LARGE SCALE GENOMIC DNA]</scope>
    <source>
        <strain evidence="1 2">HHB14362 ss-1</strain>
    </source>
</reference>
<organism evidence="1 2">
    <name type="scientific">Neolentinus lepideus HHB14362 ss-1</name>
    <dbReference type="NCBI Taxonomy" id="1314782"/>
    <lineage>
        <taxon>Eukaryota</taxon>
        <taxon>Fungi</taxon>
        <taxon>Dikarya</taxon>
        <taxon>Basidiomycota</taxon>
        <taxon>Agaricomycotina</taxon>
        <taxon>Agaricomycetes</taxon>
        <taxon>Gloeophyllales</taxon>
        <taxon>Gloeophyllaceae</taxon>
        <taxon>Neolentinus</taxon>
    </lineage>
</organism>
<dbReference type="InParanoid" id="A0A165VWA8"/>
<protein>
    <submittedName>
        <fullName evidence="1">Uncharacterized protein</fullName>
    </submittedName>
</protein>
<dbReference type="STRING" id="1314782.A0A165VWA8"/>
<evidence type="ECO:0000313" key="2">
    <source>
        <dbReference type="Proteomes" id="UP000076761"/>
    </source>
</evidence>
<evidence type="ECO:0000313" key="1">
    <source>
        <dbReference type="EMBL" id="KZT30295.1"/>
    </source>
</evidence>
<name>A0A165VWA8_9AGAM</name>
<dbReference type="AlphaFoldDB" id="A0A165VWA8"/>
<sequence length="160" mass="18244">MDESQDYDPSCHGITLPLRSKRTRRSAAEHAEAENGRGIQPKREHWGRFAFLRSCTEKFRTMTIAEKNKRSLWEYIDDELAFVHASFKELSKTERAIQEGIFFANLLGRDTTTYIATSGELTRRVYSSNEVSHAQSSVEEAVATFAVDDRHTGEAEPEVE</sequence>
<proteinExistence type="predicted"/>
<dbReference type="OrthoDB" id="2756261at2759"/>